<protein>
    <submittedName>
        <fullName evidence="3">Uncharacterized protein</fullName>
    </submittedName>
</protein>
<reference evidence="3 4" key="1">
    <citation type="submission" date="2024-06" db="EMBL/GenBank/DDBJ databases">
        <title>A chromosome-level genome assembly of beet webworm, Loxostege sticticalis.</title>
        <authorList>
            <person name="Zhang Y."/>
        </authorList>
    </citation>
    <scope>NUCLEOTIDE SEQUENCE [LARGE SCALE GENOMIC DNA]</scope>
    <source>
        <strain evidence="3">AQ026</strain>
        <tissue evidence="3">Whole body</tissue>
    </source>
</reference>
<feature type="compositionally biased region" description="Basic and acidic residues" evidence="1">
    <location>
        <begin position="46"/>
        <end position="63"/>
    </location>
</feature>
<sequence>MSRVVIFVCLLMLASAVVSLDLPGGFKTPSELPKVPDTPSLPDTSKLPDKKVPDLPKDAGTKV</sequence>
<dbReference type="Proteomes" id="UP001549920">
    <property type="component" value="Unassembled WGS sequence"/>
</dbReference>
<name>A0ABR3HH69_LOXSC</name>
<evidence type="ECO:0000256" key="1">
    <source>
        <dbReference type="SAM" id="MobiDB-lite"/>
    </source>
</evidence>
<accession>A0ABR3HH69</accession>
<feature type="region of interest" description="Disordered" evidence="1">
    <location>
        <begin position="26"/>
        <end position="63"/>
    </location>
</feature>
<dbReference type="EMBL" id="JBEUOH010000019">
    <property type="protein sequence ID" value="KAL0869759.1"/>
    <property type="molecule type" value="Genomic_DNA"/>
</dbReference>
<evidence type="ECO:0000313" key="4">
    <source>
        <dbReference type="Proteomes" id="UP001549920"/>
    </source>
</evidence>
<keyword evidence="4" id="KW-1185">Reference proteome</keyword>
<evidence type="ECO:0000313" key="3">
    <source>
        <dbReference type="EMBL" id="KAL0869759.1"/>
    </source>
</evidence>
<evidence type="ECO:0000256" key="2">
    <source>
        <dbReference type="SAM" id="SignalP"/>
    </source>
</evidence>
<gene>
    <name evidence="3" type="ORF">ABMA27_005987</name>
</gene>
<comment type="caution">
    <text evidence="3">The sequence shown here is derived from an EMBL/GenBank/DDBJ whole genome shotgun (WGS) entry which is preliminary data.</text>
</comment>
<keyword evidence="2" id="KW-0732">Signal</keyword>
<proteinExistence type="predicted"/>
<feature type="chain" id="PRO_5047128979" evidence="2">
    <location>
        <begin position="20"/>
        <end position="63"/>
    </location>
</feature>
<feature type="signal peptide" evidence="2">
    <location>
        <begin position="1"/>
        <end position="19"/>
    </location>
</feature>
<organism evidence="3 4">
    <name type="scientific">Loxostege sticticalis</name>
    <name type="common">Beet webworm moth</name>
    <dbReference type="NCBI Taxonomy" id="481309"/>
    <lineage>
        <taxon>Eukaryota</taxon>
        <taxon>Metazoa</taxon>
        <taxon>Ecdysozoa</taxon>
        <taxon>Arthropoda</taxon>
        <taxon>Hexapoda</taxon>
        <taxon>Insecta</taxon>
        <taxon>Pterygota</taxon>
        <taxon>Neoptera</taxon>
        <taxon>Endopterygota</taxon>
        <taxon>Lepidoptera</taxon>
        <taxon>Glossata</taxon>
        <taxon>Ditrysia</taxon>
        <taxon>Pyraloidea</taxon>
        <taxon>Crambidae</taxon>
        <taxon>Pyraustinae</taxon>
        <taxon>Loxostege</taxon>
    </lineage>
</organism>